<name>A0ABD3GCT7_9MARC</name>
<gene>
    <name evidence="2" type="ORF">R1sor_025783</name>
</gene>
<keyword evidence="1" id="KW-1133">Transmembrane helix</keyword>
<evidence type="ECO:0000313" key="2">
    <source>
        <dbReference type="EMBL" id="KAL3675835.1"/>
    </source>
</evidence>
<comment type="caution">
    <text evidence="2">The sequence shown here is derived from an EMBL/GenBank/DDBJ whole genome shotgun (WGS) entry which is preliminary data.</text>
</comment>
<keyword evidence="3" id="KW-1185">Reference proteome</keyword>
<dbReference type="AlphaFoldDB" id="A0ABD3GCT7"/>
<dbReference type="Pfam" id="PF03140">
    <property type="entry name" value="DUF247"/>
    <property type="match status" value="1"/>
</dbReference>
<evidence type="ECO:0000313" key="3">
    <source>
        <dbReference type="Proteomes" id="UP001633002"/>
    </source>
</evidence>
<keyword evidence="1" id="KW-0472">Membrane</keyword>
<dbReference type="Proteomes" id="UP001633002">
    <property type="component" value="Unassembled WGS sequence"/>
</dbReference>
<dbReference type="PANTHER" id="PTHR31170:SF25">
    <property type="entry name" value="BNAA09G04570D PROTEIN"/>
    <property type="match status" value="1"/>
</dbReference>
<accession>A0ABD3GCT7</accession>
<dbReference type="EMBL" id="JBJQOH010000008">
    <property type="protein sequence ID" value="KAL3675835.1"/>
    <property type="molecule type" value="Genomic_DNA"/>
</dbReference>
<feature type="transmembrane region" description="Helical" evidence="1">
    <location>
        <begin position="275"/>
        <end position="298"/>
    </location>
</feature>
<organism evidence="2 3">
    <name type="scientific">Riccia sorocarpa</name>
    <dbReference type="NCBI Taxonomy" id="122646"/>
    <lineage>
        <taxon>Eukaryota</taxon>
        <taxon>Viridiplantae</taxon>
        <taxon>Streptophyta</taxon>
        <taxon>Embryophyta</taxon>
        <taxon>Marchantiophyta</taxon>
        <taxon>Marchantiopsida</taxon>
        <taxon>Marchantiidae</taxon>
        <taxon>Marchantiales</taxon>
        <taxon>Ricciaceae</taxon>
        <taxon>Riccia</taxon>
    </lineage>
</organism>
<protein>
    <submittedName>
        <fullName evidence="2">Uncharacterized protein</fullName>
    </submittedName>
</protein>
<sequence length="304" mass="35258">MITSPEGSPSLPELQPFNYQSKAFPKLLTQVPLKFRISWGQYQAECKTKFEDACVFRLPPFIRNLKPHHYNPTILPMGIYNRDFRKKTPMDELKLEIVSCFLGLLHIDHDRWNRFCKEVAHAESQVSGPEEAWIALKLQSLPTYSGFQLTATLYLPKMGFDDGSETQLLNLYAYEYNNPCNQKFDVKNFVCFMDELIDSEEDVDLLMRGNDPVIAYNLLGDKKKLANVFANLLQNYSCPNDERFSSIRTELITWSSVRWRCRLKEFLERFATTPWLLVSLIAATILLVLQSVLADCVMKVVKYR</sequence>
<evidence type="ECO:0000256" key="1">
    <source>
        <dbReference type="SAM" id="Phobius"/>
    </source>
</evidence>
<reference evidence="2 3" key="1">
    <citation type="submission" date="2024-09" db="EMBL/GenBank/DDBJ databases">
        <title>Chromosome-scale assembly of Riccia sorocarpa.</title>
        <authorList>
            <person name="Paukszto L."/>
        </authorList>
    </citation>
    <scope>NUCLEOTIDE SEQUENCE [LARGE SCALE GENOMIC DNA]</scope>
    <source>
        <strain evidence="2">LP-2024</strain>
        <tissue evidence="2">Aerial parts of the thallus</tissue>
    </source>
</reference>
<dbReference type="PANTHER" id="PTHR31170">
    <property type="entry name" value="BNAC04G53230D PROTEIN"/>
    <property type="match status" value="1"/>
</dbReference>
<proteinExistence type="predicted"/>
<keyword evidence="1" id="KW-0812">Transmembrane</keyword>
<dbReference type="InterPro" id="IPR004158">
    <property type="entry name" value="DUF247_pln"/>
</dbReference>